<keyword evidence="3 10" id="KW-0813">Transport</keyword>
<dbReference type="RefSeq" id="WP_058492167.1">
    <property type="nucleotide sequence ID" value="NZ_CBCRUR010000003.1"/>
</dbReference>
<evidence type="ECO:0000256" key="6">
    <source>
        <dbReference type="ARBA" id="ARBA00022692"/>
    </source>
</evidence>
<dbReference type="InterPro" id="IPR049031">
    <property type="entry name" value="T2SSK_SAM-like_1st"/>
</dbReference>
<keyword evidence="5 10" id="KW-0997">Cell inner membrane</keyword>
<comment type="similarity">
    <text evidence="2 10">Belongs to the GSP K family.</text>
</comment>
<dbReference type="GO" id="GO:0009306">
    <property type="term" value="P:protein secretion"/>
    <property type="evidence" value="ECO:0007669"/>
    <property type="project" value="InterPro"/>
</dbReference>
<dbReference type="SUPFAM" id="SSF158544">
    <property type="entry name" value="GspK insert domain-like"/>
    <property type="match status" value="1"/>
</dbReference>
<keyword evidence="8" id="KW-1133">Transmembrane helix</keyword>
<name>A0A0W1AL18_9GAMM</name>
<keyword evidence="4 10" id="KW-1003">Cell membrane</keyword>
<comment type="subcellular location">
    <subcellularLocation>
        <location evidence="1 10">Cell inner membrane</location>
    </subcellularLocation>
</comment>
<keyword evidence="13" id="KW-1185">Reference proteome</keyword>
<dbReference type="PATRIC" id="fig|45076.6.peg.383"/>
<evidence type="ECO:0000256" key="5">
    <source>
        <dbReference type="ARBA" id="ARBA00022519"/>
    </source>
</evidence>
<dbReference type="PANTHER" id="PTHR38831">
    <property type="entry name" value="TYPE II SECRETION SYSTEM PROTEIN K"/>
    <property type="match status" value="1"/>
</dbReference>
<dbReference type="OrthoDB" id="9788973at2"/>
<dbReference type="PANTHER" id="PTHR38831:SF1">
    <property type="entry name" value="TYPE II SECRETION SYSTEM PROTEIN K-RELATED"/>
    <property type="match status" value="1"/>
</dbReference>
<accession>A0A0W1AL18</accession>
<dbReference type="EMBL" id="LNZC01000002">
    <property type="protein sequence ID" value="KTD82047.1"/>
    <property type="molecule type" value="Genomic_DNA"/>
</dbReference>
<evidence type="ECO:0000256" key="8">
    <source>
        <dbReference type="ARBA" id="ARBA00022989"/>
    </source>
</evidence>
<feature type="domain" description="T2SS protein K first SAM-like" evidence="11">
    <location>
        <begin position="105"/>
        <end position="207"/>
    </location>
</feature>
<dbReference type="InterPro" id="IPR005628">
    <property type="entry name" value="GspK"/>
</dbReference>
<dbReference type="Gene3D" id="3.30.1300.30">
    <property type="entry name" value="GSPII I/J protein-like"/>
    <property type="match status" value="1"/>
</dbReference>
<organism evidence="12 13">
    <name type="scientific">Legionella worsleiensis</name>
    <dbReference type="NCBI Taxonomy" id="45076"/>
    <lineage>
        <taxon>Bacteria</taxon>
        <taxon>Pseudomonadati</taxon>
        <taxon>Pseudomonadota</taxon>
        <taxon>Gammaproteobacteria</taxon>
        <taxon>Legionellales</taxon>
        <taxon>Legionellaceae</taxon>
        <taxon>Legionella</taxon>
    </lineage>
</organism>
<sequence>MHPRKALLGGALLTALFIMTLVAIVATAMSTRLQLDIYRTRLMIIHDKMYLASQGVTFWSLSELKNNKNKFTQANAQGMVKEFPKNYQSIYQQVTLSGGLYDLQARFNLNNLLEKQYELSFSNLLGILAPNLNTQDKKNFVLAIKNWLGPYDLAQGNDVFASFYQSQKPAYNSSHQIMKSLSELRLVKDVSASLYLALEPYITVLPETTPVNINTASPKILMSLGNGLNSAQINELMMARGETGITQLKEINDLVRKIDLPMKQITVESTYFLSISVAQSDEFKLKVYTLLKRDKDKKGKISVRIIRESMNYM</sequence>
<proteinExistence type="inferred from homology"/>
<evidence type="ECO:0000259" key="11">
    <source>
        <dbReference type="Pfam" id="PF21687"/>
    </source>
</evidence>
<protein>
    <recommendedName>
        <fullName evidence="10">Type II secretion system protein K</fullName>
    </recommendedName>
</protein>
<evidence type="ECO:0000313" key="12">
    <source>
        <dbReference type="EMBL" id="KTD82047.1"/>
    </source>
</evidence>
<evidence type="ECO:0000256" key="4">
    <source>
        <dbReference type="ARBA" id="ARBA00022475"/>
    </source>
</evidence>
<dbReference type="AlphaFoldDB" id="A0A0W1AL18"/>
<dbReference type="GO" id="GO:0005886">
    <property type="term" value="C:plasma membrane"/>
    <property type="evidence" value="ECO:0007669"/>
    <property type="project" value="UniProtKB-SubCell"/>
</dbReference>
<dbReference type="Pfam" id="PF21687">
    <property type="entry name" value="T2SSK_1st"/>
    <property type="match status" value="1"/>
</dbReference>
<reference evidence="12 13" key="1">
    <citation type="submission" date="2015-11" db="EMBL/GenBank/DDBJ databases">
        <title>Genomic analysis of 38 Legionella species identifies large and diverse effector repertoires.</title>
        <authorList>
            <person name="Burstein D."/>
            <person name="Amaro F."/>
            <person name="Zusman T."/>
            <person name="Lifshitz Z."/>
            <person name="Cohen O."/>
            <person name="Gilbert J.A."/>
            <person name="Pupko T."/>
            <person name="Shuman H.A."/>
            <person name="Segal G."/>
        </authorList>
    </citation>
    <scope>NUCLEOTIDE SEQUENCE [LARGE SCALE GENOMIC DNA]</scope>
    <source>
        <strain evidence="12 13">ATCC 49508</strain>
    </source>
</reference>
<evidence type="ECO:0000256" key="2">
    <source>
        <dbReference type="ARBA" id="ARBA00007246"/>
    </source>
</evidence>
<dbReference type="NCBIfam" id="NF037980">
    <property type="entry name" value="T2SS_GspK"/>
    <property type="match status" value="1"/>
</dbReference>
<keyword evidence="7" id="KW-0653">Protein transport</keyword>
<evidence type="ECO:0000256" key="10">
    <source>
        <dbReference type="PIRNR" id="PIRNR002786"/>
    </source>
</evidence>
<evidence type="ECO:0000313" key="13">
    <source>
        <dbReference type="Proteomes" id="UP000054662"/>
    </source>
</evidence>
<dbReference type="Proteomes" id="UP000054662">
    <property type="component" value="Unassembled WGS sequence"/>
</dbReference>
<dbReference type="Gene3D" id="1.10.40.60">
    <property type="entry name" value="EpsJ-like"/>
    <property type="match status" value="2"/>
</dbReference>
<dbReference type="InterPro" id="IPR038072">
    <property type="entry name" value="GspK_central_sf"/>
</dbReference>
<gene>
    <name evidence="12" type="primary">lspK</name>
    <name evidence="12" type="ORF">Lwor_0350</name>
</gene>
<comment type="caution">
    <text evidence="12">The sequence shown here is derived from an EMBL/GenBank/DDBJ whole genome shotgun (WGS) entry which is preliminary data.</text>
</comment>
<dbReference type="STRING" id="45076.Lwor_0350"/>
<keyword evidence="9 10" id="KW-0472">Membrane</keyword>
<keyword evidence="6" id="KW-0812">Transmembrane</keyword>
<dbReference type="PIRSF" id="PIRSF002786">
    <property type="entry name" value="XcpX"/>
    <property type="match status" value="1"/>
</dbReference>
<evidence type="ECO:0000256" key="1">
    <source>
        <dbReference type="ARBA" id="ARBA00004533"/>
    </source>
</evidence>
<evidence type="ECO:0000256" key="7">
    <source>
        <dbReference type="ARBA" id="ARBA00022927"/>
    </source>
</evidence>
<evidence type="ECO:0000256" key="3">
    <source>
        <dbReference type="ARBA" id="ARBA00022448"/>
    </source>
</evidence>
<evidence type="ECO:0000256" key="9">
    <source>
        <dbReference type="ARBA" id="ARBA00023136"/>
    </source>
</evidence>